<comment type="caution">
    <text evidence="1">The sequence shown here is derived from an EMBL/GenBank/DDBJ whole genome shotgun (WGS) entry which is preliminary data.</text>
</comment>
<dbReference type="AlphaFoldDB" id="A0AAV6UWG4"/>
<dbReference type="Proteomes" id="UP000827092">
    <property type="component" value="Unassembled WGS sequence"/>
</dbReference>
<reference evidence="1 2" key="1">
    <citation type="journal article" date="2022" name="Nat. Ecol. Evol.">
        <title>A masculinizing supergene underlies an exaggerated male reproductive morph in a spider.</title>
        <authorList>
            <person name="Hendrickx F."/>
            <person name="De Corte Z."/>
            <person name="Sonet G."/>
            <person name="Van Belleghem S.M."/>
            <person name="Kostlbacher S."/>
            <person name="Vangestel C."/>
        </authorList>
    </citation>
    <scope>NUCLEOTIDE SEQUENCE [LARGE SCALE GENOMIC DNA]</scope>
    <source>
        <strain evidence="1">W744_W776</strain>
    </source>
</reference>
<accession>A0AAV6UWG4</accession>
<protein>
    <submittedName>
        <fullName evidence="1">Uncharacterized protein</fullName>
    </submittedName>
</protein>
<dbReference type="EMBL" id="JAFNEN010000234">
    <property type="protein sequence ID" value="KAG8188661.1"/>
    <property type="molecule type" value="Genomic_DNA"/>
</dbReference>
<sequence length="189" mass="20587">MHFRDAPLPETPERIVWISVPKTRKEPKSGACWTLARSEAHPSPIKRTLNERQDESRLVRTTERVMSHRVLHCGCVIGSGWDEDLGLLDSGNTIFPVSVLPEFRAAILGVKTGEEKILTRFFSAARLRGPNPSGEKKEKKSGTILRAALGFNSRYVLNGKLRCEWPMGGGANGAEDASLGGSSTSGGAF</sequence>
<gene>
    <name evidence="1" type="ORF">JTE90_026765</name>
</gene>
<evidence type="ECO:0000313" key="2">
    <source>
        <dbReference type="Proteomes" id="UP000827092"/>
    </source>
</evidence>
<keyword evidence="2" id="KW-1185">Reference proteome</keyword>
<organism evidence="1 2">
    <name type="scientific">Oedothorax gibbosus</name>
    <dbReference type="NCBI Taxonomy" id="931172"/>
    <lineage>
        <taxon>Eukaryota</taxon>
        <taxon>Metazoa</taxon>
        <taxon>Ecdysozoa</taxon>
        <taxon>Arthropoda</taxon>
        <taxon>Chelicerata</taxon>
        <taxon>Arachnida</taxon>
        <taxon>Araneae</taxon>
        <taxon>Araneomorphae</taxon>
        <taxon>Entelegynae</taxon>
        <taxon>Araneoidea</taxon>
        <taxon>Linyphiidae</taxon>
        <taxon>Erigoninae</taxon>
        <taxon>Oedothorax</taxon>
    </lineage>
</organism>
<name>A0AAV6UWG4_9ARAC</name>
<evidence type="ECO:0000313" key="1">
    <source>
        <dbReference type="EMBL" id="KAG8188661.1"/>
    </source>
</evidence>
<proteinExistence type="predicted"/>